<evidence type="ECO:0000256" key="1">
    <source>
        <dbReference type="SAM" id="Phobius"/>
    </source>
</evidence>
<sequence length="71" mass="7978">MGSIVFLYVAIGIVCGICLTVSIVISALVRSNNIGQNEEKKAEYVDYATFVYHAKYDSHSPINYFDGYYKD</sequence>
<evidence type="ECO:0000313" key="2">
    <source>
        <dbReference type="EMBL" id="GFO94279.1"/>
    </source>
</evidence>
<comment type="caution">
    <text evidence="2">The sequence shown here is derived from an EMBL/GenBank/DDBJ whole genome shotgun (WGS) entry which is preliminary data.</text>
</comment>
<keyword evidence="1" id="KW-0812">Transmembrane</keyword>
<feature type="transmembrane region" description="Helical" evidence="1">
    <location>
        <begin position="6"/>
        <end position="29"/>
    </location>
</feature>
<dbReference type="EMBL" id="BLYL01000006">
    <property type="protein sequence ID" value="GFO94279.1"/>
    <property type="molecule type" value="Genomic_DNA"/>
</dbReference>
<proteinExistence type="predicted"/>
<keyword evidence="1" id="KW-0472">Membrane</keyword>
<gene>
    <name evidence="2" type="ORF">COEU31_13250</name>
</gene>
<organism evidence="2 3">
    <name type="scientific">Coprococcus eutactus</name>
    <dbReference type="NCBI Taxonomy" id="33043"/>
    <lineage>
        <taxon>Bacteria</taxon>
        <taxon>Bacillati</taxon>
        <taxon>Bacillota</taxon>
        <taxon>Clostridia</taxon>
        <taxon>Lachnospirales</taxon>
        <taxon>Lachnospiraceae</taxon>
        <taxon>Coprococcus</taxon>
    </lineage>
</organism>
<reference evidence="2" key="1">
    <citation type="submission" date="2020-06" db="EMBL/GenBank/DDBJ databases">
        <title>Characterization of fructooligosaccharide metabolism and fructooligosaccharide-degrading enzymes in human commensal butyrate producers.</title>
        <authorList>
            <person name="Tanno H."/>
            <person name="Fujii T."/>
            <person name="Hirano K."/>
            <person name="Maeno S."/>
            <person name="Tonozuka T."/>
            <person name="Sakamoto M."/>
            <person name="Ohkuma M."/>
            <person name="Tochio T."/>
            <person name="Endo A."/>
        </authorList>
    </citation>
    <scope>NUCLEOTIDE SEQUENCE</scope>
    <source>
        <strain evidence="2">JCM 31265</strain>
    </source>
</reference>
<name>A0AAI9NYJ7_9FIRM</name>
<dbReference type="AlphaFoldDB" id="A0AAI9NYJ7"/>
<evidence type="ECO:0000313" key="3">
    <source>
        <dbReference type="Proteomes" id="UP000660047"/>
    </source>
</evidence>
<dbReference type="RefSeq" id="WP_055222360.1">
    <property type="nucleotide sequence ID" value="NZ_BLYL01000006.1"/>
</dbReference>
<accession>A0AAI9NYJ7</accession>
<dbReference type="Proteomes" id="UP000660047">
    <property type="component" value="Unassembled WGS sequence"/>
</dbReference>
<protein>
    <submittedName>
        <fullName evidence="2">Uncharacterized protein</fullName>
    </submittedName>
</protein>
<keyword evidence="1" id="KW-1133">Transmembrane helix</keyword>